<organism evidence="1">
    <name type="scientific">Palpitomonas bilix</name>
    <dbReference type="NCBI Taxonomy" id="652834"/>
    <lineage>
        <taxon>Eukaryota</taxon>
        <taxon>Eukaryota incertae sedis</taxon>
    </lineage>
</organism>
<sequence>MAPSLTPIHELYIDGVQGCFQCGKQNLARGSWTYCSVCRDIFCCECMNAHSVGTDKSCPRAEEVEAEESCVLCDLTITRQDLEEGTAFKCGHDSVCGICMWVSPFVKCQGAKDCQSVVDLDAEKLCFHCSQLKEEPFTDSGSSLVCRVCKFAWCGCCDISNHRHARLSRNACRCQRPELQLRWELVNPMQTYWDAPPLAYHQNLEFAQVPDNKRT</sequence>
<protein>
    <submittedName>
        <fullName evidence="1">Uncharacterized protein</fullName>
    </submittedName>
</protein>
<dbReference type="AlphaFoldDB" id="A0A7S3CXA0"/>
<accession>A0A7S3CXA0</accession>
<gene>
    <name evidence="1" type="ORF">PBIL07802_LOCUS585</name>
</gene>
<dbReference type="EMBL" id="HBIB01000853">
    <property type="protein sequence ID" value="CAE0238442.1"/>
    <property type="molecule type" value="Transcribed_RNA"/>
</dbReference>
<reference evidence="1" key="1">
    <citation type="submission" date="2021-01" db="EMBL/GenBank/DDBJ databases">
        <authorList>
            <person name="Corre E."/>
            <person name="Pelletier E."/>
            <person name="Niang G."/>
            <person name="Scheremetjew M."/>
            <person name="Finn R."/>
            <person name="Kale V."/>
            <person name="Holt S."/>
            <person name="Cochrane G."/>
            <person name="Meng A."/>
            <person name="Brown T."/>
            <person name="Cohen L."/>
        </authorList>
    </citation>
    <scope>NUCLEOTIDE SEQUENCE</scope>
    <source>
        <strain evidence="1">NIES-2562</strain>
    </source>
</reference>
<proteinExistence type="predicted"/>
<name>A0A7S3CXA0_9EUKA</name>
<evidence type="ECO:0000313" key="1">
    <source>
        <dbReference type="EMBL" id="CAE0238442.1"/>
    </source>
</evidence>